<evidence type="ECO:0000256" key="3">
    <source>
        <dbReference type="ARBA" id="ARBA00022763"/>
    </source>
</evidence>
<evidence type="ECO:0000259" key="10">
    <source>
        <dbReference type="PROSITE" id="PS51068"/>
    </source>
</evidence>
<keyword evidence="7" id="KW-0456">Lyase</keyword>
<evidence type="ECO:0000256" key="5">
    <source>
        <dbReference type="ARBA" id="ARBA00023125"/>
    </source>
</evidence>
<comment type="similarity">
    <text evidence="2">Belongs to the FPG family.</text>
</comment>
<dbReference type="InterPro" id="IPR012319">
    <property type="entry name" value="FPG_cat"/>
</dbReference>
<name>A0A511DGI3_9PSEU</name>
<sequence>MPELPEVEQARRVLEHALDRRIVAVDDTDEWVCRPHPPGEIASVLVGGALTAAHRRGKTMWCDTRDPHGDEGPTLGVHLGMGGRIVVTDAEHDQAPRKPEWNRFTVRFDDGGELRLFDKRRLGRVRLDPDVDALGPDAEDITAAELRTRLGRSHAPLKARLLDQKVLSGVGNLLADETLWQARLSPSRPSDELDRTEVNRLHRNLERALQAAIANGGVHTGRIIEHRHPGATCPRCGAPMVHGTVGGRSTWWCEKEQR</sequence>
<dbReference type="Pfam" id="PF06831">
    <property type="entry name" value="H2TH"/>
    <property type="match status" value="1"/>
</dbReference>
<dbReference type="GO" id="GO:0016829">
    <property type="term" value="F:lyase activity"/>
    <property type="evidence" value="ECO:0007669"/>
    <property type="project" value="UniProtKB-KW"/>
</dbReference>
<dbReference type="Gene3D" id="1.10.8.50">
    <property type="match status" value="1"/>
</dbReference>
<dbReference type="GO" id="GO:0003906">
    <property type="term" value="F:DNA-(apurinic or apyrimidinic site) endonuclease activity"/>
    <property type="evidence" value="ECO:0007669"/>
    <property type="project" value="InterPro"/>
</dbReference>
<keyword evidence="6" id="KW-0234">DNA repair</keyword>
<evidence type="ECO:0000256" key="9">
    <source>
        <dbReference type="ARBA" id="ARBA00023295"/>
    </source>
</evidence>
<feature type="domain" description="Formamidopyrimidine-DNA glycosylase catalytic" evidence="10">
    <location>
        <begin position="2"/>
        <end position="123"/>
    </location>
</feature>
<dbReference type="PROSITE" id="PS51068">
    <property type="entry name" value="FPG_CAT"/>
    <property type="match status" value="1"/>
</dbReference>
<evidence type="ECO:0000313" key="11">
    <source>
        <dbReference type="EMBL" id="GEL22854.1"/>
    </source>
</evidence>
<dbReference type="InterPro" id="IPR010979">
    <property type="entry name" value="Ribosomal_uS13-like_H2TH"/>
</dbReference>
<keyword evidence="9" id="KW-0326">Glycosidase</keyword>
<keyword evidence="5" id="KW-0238">DNA-binding</keyword>
<accession>A0A511DGI3</accession>
<proteinExistence type="inferred from homology"/>
<keyword evidence="12" id="KW-1185">Reference proteome</keyword>
<dbReference type="GO" id="GO:0008534">
    <property type="term" value="F:oxidized purine nucleobase lesion DNA N-glycosylase activity"/>
    <property type="evidence" value="ECO:0007669"/>
    <property type="project" value="UniProtKB-EC"/>
</dbReference>
<comment type="caution">
    <text evidence="11">The sequence shown here is derived from an EMBL/GenBank/DDBJ whole genome shotgun (WGS) entry which is preliminary data.</text>
</comment>
<gene>
    <name evidence="11" type="primary">mutM</name>
    <name evidence="11" type="ORF">PSU4_18080</name>
</gene>
<evidence type="ECO:0000256" key="7">
    <source>
        <dbReference type="ARBA" id="ARBA00023239"/>
    </source>
</evidence>
<dbReference type="InterPro" id="IPR035937">
    <property type="entry name" value="FPG_N"/>
</dbReference>
<evidence type="ECO:0000256" key="2">
    <source>
        <dbReference type="ARBA" id="ARBA00009409"/>
    </source>
</evidence>
<dbReference type="OrthoDB" id="9800855at2"/>
<dbReference type="Pfam" id="PF01149">
    <property type="entry name" value="Fapy_DNA_glyco"/>
    <property type="match status" value="1"/>
</dbReference>
<keyword evidence="4" id="KW-0378">Hydrolase</keyword>
<evidence type="ECO:0000256" key="6">
    <source>
        <dbReference type="ARBA" id="ARBA00023204"/>
    </source>
</evidence>
<keyword evidence="8" id="KW-0511">Multifunctional enzyme</keyword>
<comment type="catalytic activity">
    <reaction evidence="1">
        <text>Hydrolysis of DNA containing ring-opened 7-methylguanine residues, releasing 2,6-diamino-4-hydroxy-5-(N-methyl)formamidopyrimidine.</text>
        <dbReference type="EC" id="3.2.2.23"/>
    </reaction>
</comment>
<dbReference type="PANTHER" id="PTHR22993:SF9">
    <property type="entry name" value="FORMAMIDOPYRIMIDINE-DNA GLYCOSYLASE"/>
    <property type="match status" value="1"/>
</dbReference>
<dbReference type="EMBL" id="BJVJ01000013">
    <property type="protein sequence ID" value="GEL22854.1"/>
    <property type="molecule type" value="Genomic_DNA"/>
</dbReference>
<dbReference type="SUPFAM" id="SSF57716">
    <property type="entry name" value="Glucocorticoid receptor-like (DNA-binding domain)"/>
    <property type="match status" value="1"/>
</dbReference>
<reference evidence="11 12" key="1">
    <citation type="submission" date="2019-07" db="EMBL/GenBank/DDBJ databases">
        <title>Whole genome shotgun sequence of Pseudonocardia sulfidoxydans NBRC 16205.</title>
        <authorList>
            <person name="Hosoyama A."/>
            <person name="Uohara A."/>
            <person name="Ohji S."/>
            <person name="Ichikawa N."/>
        </authorList>
    </citation>
    <scope>NUCLEOTIDE SEQUENCE [LARGE SCALE GENOMIC DNA]</scope>
    <source>
        <strain evidence="11 12">NBRC 16205</strain>
    </source>
</reference>
<dbReference type="SUPFAM" id="SSF46946">
    <property type="entry name" value="S13-like H2TH domain"/>
    <property type="match status" value="1"/>
</dbReference>
<protein>
    <submittedName>
        <fullName evidence="11">Formamidopyrimidine-DNA glycosylase</fullName>
    </submittedName>
</protein>
<organism evidence="11 12">
    <name type="scientific">Pseudonocardia sulfidoxydans NBRC 16205</name>
    <dbReference type="NCBI Taxonomy" id="1223511"/>
    <lineage>
        <taxon>Bacteria</taxon>
        <taxon>Bacillati</taxon>
        <taxon>Actinomycetota</taxon>
        <taxon>Actinomycetes</taxon>
        <taxon>Pseudonocardiales</taxon>
        <taxon>Pseudonocardiaceae</taxon>
        <taxon>Pseudonocardia</taxon>
    </lineage>
</organism>
<dbReference type="Gene3D" id="3.20.190.10">
    <property type="entry name" value="MutM-like, N-terminal"/>
    <property type="match status" value="1"/>
</dbReference>
<evidence type="ECO:0000256" key="4">
    <source>
        <dbReference type="ARBA" id="ARBA00022801"/>
    </source>
</evidence>
<dbReference type="SUPFAM" id="SSF81624">
    <property type="entry name" value="N-terminal domain of MutM-like DNA repair proteins"/>
    <property type="match status" value="1"/>
</dbReference>
<evidence type="ECO:0000256" key="1">
    <source>
        <dbReference type="ARBA" id="ARBA00001668"/>
    </source>
</evidence>
<keyword evidence="3" id="KW-0227">DNA damage</keyword>
<dbReference type="PANTHER" id="PTHR22993">
    <property type="entry name" value="FORMAMIDOPYRIMIDINE-DNA GLYCOSYLASE"/>
    <property type="match status" value="1"/>
</dbReference>
<dbReference type="GO" id="GO:0003684">
    <property type="term" value="F:damaged DNA binding"/>
    <property type="evidence" value="ECO:0007669"/>
    <property type="project" value="InterPro"/>
</dbReference>
<dbReference type="SMART" id="SM01232">
    <property type="entry name" value="H2TH"/>
    <property type="match status" value="1"/>
</dbReference>
<dbReference type="RefSeq" id="WP_147104861.1">
    <property type="nucleotide sequence ID" value="NZ_BJVJ01000013.1"/>
</dbReference>
<evidence type="ECO:0000256" key="8">
    <source>
        <dbReference type="ARBA" id="ARBA00023268"/>
    </source>
</evidence>
<dbReference type="GO" id="GO:0008270">
    <property type="term" value="F:zinc ion binding"/>
    <property type="evidence" value="ECO:0007669"/>
    <property type="project" value="InterPro"/>
</dbReference>
<dbReference type="AlphaFoldDB" id="A0A511DGI3"/>
<dbReference type="Proteomes" id="UP000321685">
    <property type="component" value="Unassembled WGS sequence"/>
</dbReference>
<dbReference type="GO" id="GO:0006284">
    <property type="term" value="P:base-excision repair"/>
    <property type="evidence" value="ECO:0007669"/>
    <property type="project" value="InterPro"/>
</dbReference>
<dbReference type="InterPro" id="IPR015886">
    <property type="entry name" value="H2TH_FPG"/>
</dbReference>
<dbReference type="SMART" id="SM00898">
    <property type="entry name" value="Fapy_DNA_glyco"/>
    <property type="match status" value="1"/>
</dbReference>
<evidence type="ECO:0000313" key="12">
    <source>
        <dbReference type="Proteomes" id="UP000321685"/>
    </source>
</evidence>